<feature type="region of interest" description="Disordered" evidence="16">
    <location>
        <begin position="1362"/>
        <end position="1461"/>
    </location>
</feature>
<feature type="region of interest" description="Disordered" evidence="16">
    <location>
        <begin position="160"/>
        <end position="183"/>
    </location>
</feature>
<feature type="compositionally biased region" description="Polar residues" evidence="16">
    <location>
        <begin position="833"/>
        <end position="854"/>
    </location>
</feature>
<dbReference type="InterPro" id="IPR015943">
    <property type="entry name" value="WD40/YVTN_repeat-like_dom_sf"/>
</dbReference>
<evidence type="ECO:0000256" key="10">
    <source>
        <dbReference type="ARBA" id="ARBA00023163"/>
    </source>
</evidence>
<reference evidence="20" key="1">
    <citation type="submission" date="2021-07" db="EMBL/GenBank/DDBJ databases">
        <title>Draft genome of Mortierella alpina, strain LL118, isolated from an aspen leaf litter sample.</title>
        <authorList>
            <person name="Yang S."/>
            <person name="Vinatzer B.A."/>
        </authorList>
    </citation>
    <scope>NUCLEOTIDE SEQUENCE</scope>
    <source>
        <strain evidence="20">LL118</strain>
    </source>
</reference>
<dbReference type="FunFam" id="3.60.20.10:FF:000007">
    <property type="entry name" value="Proteasome subunit alpha type"/>
    <property type="match status" value="1"/>
</dbReference>
<feature type="compositionally biased region" description="Acidic residues" evidence="16">
    <location>
        <begin position="598"/>
        <end position="624"/>
    </location>
</feature>
<feature type="compositionally biased region" description="Polar residues" evidence="16">
    <location>
        <begin position="1694"/>
        <end position="1730"/>
    </location>
</feature>
<evidence type="ECO:0000256" key="11">
    <source>
        <dbReference type="ARBA" id="ARBA00023242"/>
    </source>
</evidence>
<feature type="compositionally biased region" description="Acidic residues" evidence="16">
    <location>
        <begin position="213"/>
        <end position="227"/>
    </location>
</feature>
<dbReference type="PANTHER" id="PTHR19879">
    <property type="entry name" value="TRANSCRIPTION INITIATION FACTOR TFIID"/>
    <property type="match status" value="1"/>
</dbReference>
<feature type="compositionally biased region" description="Polar residues" evidence="16">
    <location>
        <begin position="1605"/>
        <end position="1617"/>
    </location>
</feature>
<feature type="region of interest" description="Disordered" evidence="16">
    <location>
        <begin position="2091"/>
        <end position="2163"/>
    </location>
</feature>
<feature type="coiled-coil region" evidence="15">
    <location>
        <begin position="767"/>
        <end position="808"/>
    </location>
</feature>
<dbReference type="InterPro" id="IPR056279">
    <property type="entry name" value="Aip3p_Bud6_N"/>
</dbReference>
<comment type="function">
    <text evidence="1">The proteasome is a multicatalytic proteinase complex which is characterized by its ability to cleave peptides with Arg, Phe, Tyr, Leu, and Glu adjacent to the leaving group at neutral or slightly basic pH. The proteasome has an ATP-dependent proteolytic activity.</text>
</comment>
<feature type="region of interest" description="Disordered" evidence="16">
    <location>
        <begin position="1680"/>
        <end position="1749"/>
    </location>
</feature>
<dbReference type="Pfam" id="PF23153">
    <property type="entry name" value="Aip3p_Bud6_N"/>
    <property type="match status" value="1"/>
</dbReference>
<dbReference type="InterPro" id="IPR023332">
    <property type="entry name" value="Proteasome_alpha-type"/>
</dbReference>
<dbReference type="InterPro" id="IPR013890">
    <property type="entry name" value="Tscrpt_rep_Tup1_N"/>
</dbReference>
<feature type="transmembrane region" description="Helical" evidence="17">
    <location>
        <begin position="39"/>
        <end position="62"/>
    </location>
</feature>
<feature type="compositionally biased region" description="Polar residues" evidence="16">
    <location>
        <begin position="1815"/>
        <end position="1843"/>
    </location>
</feature>
<name>A0A9P8CYD5_MORAP</name>
<dbReference type="InterPro" id="IPR022782">
    <property type="entry name" value="AIP3-like_C"/>
</dbReference>
<evidence type="ECO:0000256" key="2">
    <source>
        <dbReference type="ARBA" id="ARBA00004123"/>
    </source>
</evidence>
<dbReference type="FunFam" id="2.130.10.10:FF:000503">
    <property type="entry name" value="Glucose repression regulatory protein TUP1"/>
    <property type="match status" value="1"/>
</dbReference>
<evidence type="ECO:0000256" key="1">
    <source>
        <dbReference type="ARBA" id="ARBA00002000"/>
    </source>
</evidence>
<evidence type="ECO:0000256" key="12">
    <source>
        <dbReference type="ARBA" id="ARBA00060760"/>
    </source>
</evidence>
<feature type="region of interest" description="Disordered" evidence="16">
    <location>
        <begin position="1814"/>
        <end position="1843"/>
    </location>
</feature>
<feature type="compositionally biased region" description="Polar residues" evidence="16">
    <location>
        <begin position="2245"/>
        <end position="2262"/>
    </location>
</feature>
<keyword evidence="11" id="KW-0539">Nucleus</keyword>
<dbReference type="Gene3D" id="1.20.5.340">
    <property type="match status" value="1"/>
</dbReference>
<feature type="region of interest" description="Disordered" evidence="16">
    <location>
        <begin position="207"/>
        <end position="227"/>
    </location>
</feature>
<feature type="repeat" description="WD" evidence="13">
    <location>
        <begin position="1095"/>
        <end position="1136"/>
    </location>
</feature>
<evidence type="ECO:0000256" key="3">
    <source>
        <dbReference type="ARBA" id="ARBA00004496"/>
    </source>
</evidence>
<keyword evidence="7" id="KW-0677">Repeat</keyword>
<dbReference type="Pfam" id="PF03915">
    <property type="entry name" value="AIP3"/>
    <property type="match status" value="1"/>
</dbReference>
<dbReference type="PROSITE" id="PS51475">
    <property type="entry name" value="PROTEASOME_ALPHA_2"/>
    <property type="match status" value="1"/>
</dbReference>
<evidence type="ECO:0000256" key="6">
    <source>
        <dbReference type="ARBA" id="ARBA00022574"/>
    </source>
</evidence>
<feature type="repeat" description="WD" evidence="13">
    <location>
        <begin position="1048"/>
        <end position="1089"/>
    </location>
</feature>
<evidence type="ECO:0000313" key="20">
    <source>
        <dbReference type="EMBL" id="KAG9325523.1"/>
    </source>
</evidence>
<protein>
    <submittedName>
        <fullName evidence="20">Uncharacterized protein</fullName>
    </submittedName>
</protein>
<evidence type="ECO:0000256" key="4">
    <source>
        <dbReference type="ARBA" id="ARBA00022490"/>
    </source>
</evidence>
<evidence type="ECO:0000256" key="15">
    <source>
        <dbReference type="SAM" id="Coils"/>
    </source>
</evidence>
<keyword evidence="17" id="KW-0472">Membrane</keyword>
<comment type="caution">
    <text evidence="20">The sequence shown here is derived from an EMBL/GenBank/DDBJ whole genome shotgun (WGS) entry which is preliminary data.</text>
</comment>
<dbReference type="EMBL" id="JAIFTL010000038">
    <property type="protein sequence ID" value="KAG9325523.1"/>
    <property type="molecule type" value="Genomic_DNA"/>
</dbReference>
<feature type="compositionally biased region" description="Acidic residues" evidence="16">
    <location>
        <begin position="160"/>
        <end position="171"/>
    </location>
</feature>
<feature type="domain" description="Actin interacting protein 3 C-terminal" evidence="18">
    <location>
        <begin position="2319"/>
        <end position="2762"/>
    </location>
</feature>
<gene>
    <name evidence="20" type="ORF">KVV02_007348</name>
</gene>
<feature type="compositionally biased region" description="Low complexity" evidence="16">
    <location>
        <begin position="1731"/>
        <end position="1749"/>
    </location>
</feature>
<feature type="region of interest" description="Disordered" evidence="16">
    <location>
        <begin position="810"/>
        <end position="932"/>
    </location>
</feature>
<dbReference type="GO" id="GO:0019773">
    <property type="term" value="C:proteasome core complex, alpha-subunit complex"/>
    <property type="evidence" value="ECO:0007669"/>
    <property type="project" value="UniProtKB-UniRule"/>
</dbReference>
<evidence type="ECO:0000256" key="16">
    <source>
        <dbReference type="SAM" id="MobiDB-lite"/>
    </source>
</evidence>
<feature type="region of interest" description="Disordered" evidence="16">
    <location>
        <begin position="1896"/>
        <end position="1915"/>
    </location>
</feature>
<dbReference type="SUPFAM" id="SSF50978">
    <property type="entry name" value="WD40 repeat-like"/>
    <property type="match status" value="1"/>
</dbReference>
<feature type="repeat" description="WD" evidence="13">
    <location>
        <begin position="1137"/>
        <end position="1171"/>
    </location>
</feature>
<feature type="compositionally biased region" description="Polar residues" evidence="16">
    <location>
        <begin position="2201"/>
        <end position="2216"/>
    </location>
</feature>
<comment type="subcellular location">
    <subcellularLocation>
        <location evidence="3">Cytoplasm</location>
    </subcellularLocation>
    <subcellularLocation>
        <location evidence="2">Nucleus</location>
    </subcellularLocation>
</comment>
<dbReference type="SMART" id="SM00320">
    <property type="entry name" value="WD40"/>
    <property type="match status" value="7"/>
</dbReference>
<keyword evidence="17" id="KW-0812">Transmembrane</keyword>
<evidence type="ECO:0000313" key="21">
    <source>
        <dbReference type="Proteomes" id="UP000717515"/>
    </source>
</evidence>
<evidence type="ECO:0000256" key="17">
    <source>
        <dbReference type="SAM" id="Phobius"/>
    </source>
</evidence>
<dbReference type="GO" id="GO:0005519">
    <property type="term" value="F:cytoskeletal regulatory protein binding"/>
    <property type="evidence" value="ECO:0007669"/>
    <property type="project" value="InterPro"/>
</dbReference>
<feature type="region of interest" description="Disordered" evidence="16">
    <location>
        <begin position="2201"/>
        <end position="2299"/>
    </location>
</feature>
<dbReference type="InterPro" id="IPR020472">
    <property type="entry name" value="WD40_PAC1"/>
</dbReference>
<feature type="transmembrane region" description="Helical" evidence="17">
    <location>
        <begin position="128"/>
        <end position="150"/>
    </location>
</feature>
<proteinExistence type="inferred from homology"/>
<dbReference type="Pfam" id="PF10584">
    <property type="entry name" value="Proteasome_A_N"/>
    <property type="match status" value="1"/>
</dbReference>
<feature type="compositionally biased region" description="Basic and acidic residues" evidence="16">
    <location>
        <begin position="1443"/>
        <end position="1456"/>
    </location>
</feature>
<feature type="compositionally biased region" description="Low complexity" evidence="16">
    <location>
        <begin position="1896"/>
        <end position="1910"/>
    </location>
</feature>
<dbReference type="PROSITE" id="PS50082">
    <property type="entry name" value="WD_REPEATS_2"/>
    <property type="match status" value="6"/>
</dbReference>
<dbReference type="CDD" id="cd00200">
    <property type="entry name" value="WD40"/>
    <property type="match status" value="1"/>
</dbReference>
<keyword evidence="4" id="KW-0963">Cytoplasm</keyword>
<feature type="coiled-coil region" evidence="15">
    <location>
        <begin position="2635"/>
        <end position="2662"/>
    </location>
</feature>
<evidence type="ECO:0000259" key="18">
    <source>
        <dbReference type="SMART" id="SM00806"/>
    </source>
</evidence>
<feature type="compositionally biased region" description="Polar residues" evidence="16">
    <location>
        <begin position="863"/>
        <end position="875"/>
    </location>
</feature>
<comment type="similarity">
    <text evidence="12">Belongs to the WD repeat TUP1 family.</text>
</comment>
<dbReference type="InterPro" id="IPR001353">
    <property type="entry name" value="Proteasome_sua/b"/>
</dbReference>
<evidence type="ECO:0000256" key="13">
    <source>
        <dbReference type="PROSITE-ProRule" id="PRU00221"/>
    </source>
</evidence>
<feature type="region of interest" description="Disordered" evidence="16">
    <location>
        <begin position="302"/>
        <end position="350"/>
    </location>
</feature>
<feature type="region of interest" description="Disordered" evidence="16">
    <location>
        <begin position="1780"/>
        <end position="1801"/>
    </location>
</feature>
<feature type="region of interest" description="Disordered" evidence="16">
    <location>
        <begin position="584"/>
        <end position="636"/>
    </location>
</feature>
<feature type="compositionally biased region" description="Polar residues" evidence="16">
    <location>
        <begin position="904"/>
        <end position="924"/>
    </location>
</feature>
<evidence type="ECO:0000259" key="19">
    <source>
        <dbReference type="SMART" id="SM00948"/>
    </source>
</evidence>
<organism evidence="20 21">
    <name type="scientific">Mortierella alpina</name>
    <name type="common">Oleaginous fungus</name>
    <name type="synonym">Mortierella renispora</name>
    <dbReference type="NCBI Taxonomy" id="64518"/>
    <lineage>
        <taxon>Eukaryota</taxon>
        <taxon>Fungi</taxon>
        <taxon>Fungi incertae sedis</taxon>
        <taxon>Mucoromycota</taxon>
        <taxon>Mortierellomycotina</taxon>
        <taxon>Mortierellomycetes</taxon>
        <taxon>Mortierellales</taxon>
        <taxon>Mortierellaceae</taxon>
        <taxon>Mortierella</taxon>
    </lineage>
</organism>
<evidence type="ECO:0000256" key="7">
    <source>
        <dbReference type="ARBA" id="ARBA00022737"/>
    </source>
</evidence>
<dbReference type="InterPro" id="IPR001680">
    <property type="entry name" value="WD40_rpt"/>
</dbReference>
<keyword evidence="10" id="KW-0804">Transcription</keyword>
<keyword evidence="17" id="KW-1133">Transmembrane helix</keyword>
<keyword evidence="8 14" id="KW-0647">Proteasome</keyword>
<feature type="compositionally biased region" description="Low complexity" evidence="16">
    <location>
        <begin position="1400"/>
        <end position="1432"/>
    </location>
</feature>
<feature type="coiled-coil region" evidence="15">
    <location>
        <begin position="2549"/>
        <end position="2576"/>
    </location>
</feature>
<dbReference type="Gene3D" id="1.20.58.1540">
    <property type="entry name" value="Actin interacting protein 3, C-terminal domain"/>
    <property type="match status" value="1"/>
</dbReference>
<evidence type="ECO:0000256" key="5">
    <source>
        <dbReference type="ARBA" id="ARBA00022491"/>
    </source>
</evidence>
<keyword evidence="5" id="KW-0678">Repressor</keyword>
<feature type="domain" description="Proteasome alpha-type subunits" evidence="19">
    <location>
        <begin position="2789"/>
        <end position="2811"/>
    </location>
</feature>
<feature type="compositionally biased region" description="Polar residues" evidence="16">
    <location>
        <begin position="1780"/>
        <end position="1791"/>
    </location>
</feature>
<dbReference type="InterPro" id="IPR000426">
    <property type="entry name" value="Proteasome_asu_N"/>
</dbReference>
<dbReference type="GO" id="GO:0005737">
    <property type="term" value="C:cytoplasm"/>
    <property type="evidence" value="ECO:0007669"/>
    <property type="project" value="UniProtKB-SubCell"/>
</dbReference>
<dbReference type="InterPro" id="IPR005613">
    <property type="entry name" value="AIP3_C"/>
</dbReference>
<dbReference type="CDD" id="cd03751">
    <property type="entry name" value="proteasome_alpha_type_3"/>
    <property type="match status" value="1"/>
</dbReference>
<evidence type="ECO:0000256" key="9">
    <source>
        <dbReference type="ARBA" id="ARBA00023015"/>
    </source>
</evidence>
<dbReference type="SUPFAM" id="SSF56235">
    <property type="entry name" value="N-terminal nucleophile aminohydrolases (Ntn hydrolases)"/>
    <property type="match status" value="1"/>
</dbReference>
<dbReference type="GO" id="GO:0006511">
    <property type="term" value="P:ubiquitin-dependent protein catabolic process"/>
    <property type="evidence" value="ECO:0007669"/>
    <property type="project" value="InterPro"/>
</dbReference>
<feature type="compositionally biased region" description="Basic and acidic residues" evidence="16">
    <location>
        <begin position="2116"/>
        <end position="2133"/>
    </location>
</feature>
<feature type="repeat" description="WD" evidence="13">
    <location>
        <begin position="1229"/>
        <end position="1259"/>
    </location>
</feature>
<feature type="repeat" description="WD" evidence="13">
    <location>
        <begin position="1187"/>
        <end position="1219"/>
    </location>
</feature>
<dbReference type="PROSITE" id="PS00678">
    <property type="entry name" value="WD_REPEATS_1"/>
    <property type="match status" value="3"/>
</dbReference>
<dbReference type="Proteomes" id="UP000717515">
    <property type="component" value="Unassembled WGS sequence"/>
</dbReference>
<feature type="compositionally biased region" description="Low complexity" evidence="16">
    <location>
        <begin position="260"/>
        <end position="275"/>
    </location>
</feature>
<feature type="compositionally biased region" description="Pro residues" evidence="16">
    <location>
        <begin position="2227"/>
        <end position="2238"/>
    </location>
</feature>
<dbReference type="Pfam" id="PF00400">
    <property type="entry name" value="WD40"/>
    <property type="match status" value="7"/>
</dbReference>
<dbReference type="SMART" id="SM00948">
    <property type="entry name" value="Proteasome_A_N"/>
    <property type="match status" value="1"/>
</dbReference>
<feature type="region of interest" description="Disordered" evidence="16">
    <location>
        <begin position="1605"/>
        <end position="1661"/>
    </location>
</feature>
<dbReference type="Pfam" id="PF08581">
    <property type="entry name" value="Tup_N"/>
    <property type="match status" value="1"/>
</dbReference>
<evidence type="ECO:0000256" key="8">
    <source>
        <dbReference type="ARBA" id="ARBA00022942"/>
    </source>
</evidence>
<dbReference type="Gene3D" id="2.130.10.10">
    <property type="entry name" value="YVTN repeat-like/Quinoprotein amine dehydrogenase"/>
    <property type="match status" value="1"/>
</dbReference>
<dbReference type="InterPro" id="IPR019775">
    <property type="entry name" value="WD40_repeat_CS"/>
</dbReference>
<feature type="repeat" description="WD" evidence="13">
    <location>
        <begin position="1013"/>
        <end position="1047"/>
    </location>
</feature>
<dbReference type="InterPro" id="IPR036322">
    <property type="entry name" value="WD40_repeat_dom_sf"/>
</dbReference>
<keyword evidence="6 13" id="KW-0853">WD repeat</keyword>
<feature type="transmembrane region" description="Helical" evidence="17">
    <location>
        <begin position="12"/>
        <end position="33"/>
    </location>
</feature>
<accession>A0A9P8CYD5</accession>
<dbReference type="Gene3D" id="3.60.20.10">
    <property type="entry name" value="Glutamine Phosphoribosylpyrophosphate, subunit 1, domain 1"/>
    <property type="match status" value="1"/>
</dbReference>
<comment type="similarity">
    <text evidence="14">Belongs to the peptidase T1A family.</text>
</comment>
<evidence type="ECO:0000256" key="14">
    <source>
        <dbReference type="PROSITE-ProRule" id="PRU00808"/>
    </source>
</evidence>
<dbReference type="PROSITE" id="PS50294">
    <property type="entry name" value="WD_REPEATS_REGION"/>
    <property type="match status" value="6"/>
</dbReference>
<keyword evidence="9" id="KW-0805">Transcription regulation</keyword>
<dbReference type="SMART" id="SM00806">
    <property type="entry name" value="AIP3"/>
    <property type="match status" value="1"/>
</dbReference>
<dbReference type="InterPro" id="IPR029055">
    <property type="entry name" value="Ntn_hydrolases_N"/>
</dbReference>
<dbReference type="GO" id="GO:0005634">
    <property type="term" value="C:nucleus"/>
    <property type="evidence" value="ECO:0007669"/>
    <property type="project" value="UniProtKB-SubCell"/>
</dbReference>
<dbReference type="Pfam" id="PF00227">
    <property type="entry name" value="Proteasome"/>
    <property type="match status" value="1"/>
</dbReference>
<dbReference type="PRINTS" id="PR00320">
    <property type="entry name" value="GPROTEINBRPT"/>
</dbReference>
<dbReference type="PANTHER" id="PTHR19879:SF9">
    <property type="entry name" value="TRANSCRIPTION INITIATION FACTOR TFIID SUBUNIT 5"/>
    <property type="match status" value="1"/>
</dbReference>
<feature type="region of interest" description="Disordered" evidence="16">
    <location>
        <begin position="247"/>
        <end position="281"/>
    </location>
</feature>
<keyword evidence="15" id="KW-0175">Coiled coil</keyword>
<sequence>MQHGITLTPTLSLGIDIMGIGVVVVSILGLFGVAKGCKLLCFIAVQVVYAIAGFMSGTSWILEALEKSWDRAYDTDKSLIRDLQIEFHCQGFSSLDDRAVLAPSTLEGPVPFCADILQQRFGKRLRRLGSLILCIRLIQLMGVLLLSILFKHLAMMEQTEEEQADSGDEESGYFKSEKQLEDESARVPLLSGDDEDLPQYSVDDAYGEVSEGSYDDSDDDSDVDEEFASSHGRFDSYQYKGLSECADDNFAPQQRPANPSAPEVCSSHSSPSLSSNKDKKRPAIQDIVNALTILVEGTKNDLPPYWGGQRNKSAVASSEPAPADYSHTESGKSTRGSLKQEPAMISRTSPATKKRRRVICGFHMHGGDWQAFKPVIWNAEFAREDSLLDYNKVEHECESIYPRCHHEIVLRHPRLHGTLLRKAHDSACDAHLATVGRWVNWEREILHGKTSPAGGAPVCFCGARMRLSSTLHHGSGVRVDYFCALRLDDSRRGCSRVMDAAKWVSWQPEYPIHPLVFSSRGQWDSKLETEGKDGTGKLDCSDDNGSAAAWGLIEQRRIHQHDLHQPESCIMEWVAPLYSNLRRRQDDSGDRSQQQVVVEDDDDEDDMDNDDEESEDRCDTEESCADIPSTEPFRPRMLVLPEGLVEAGGRIEHRGRGFASNSKRIWPESLAVSRLKQLQDTYAVLGDRLCQLDQSLAPARIRAEESFQAVEIECNVDMSGIYNHRPMVPGRSAGVPEWMDLIKQEFESLSHEVMVAKAQRDECEHKINSQIQEMDAFRRAMFELERKHEAMKSQYHMWEEEVVRLRREVEQRGGTVQPPHAHPHAQPPPPNIGQPQYGNMSPNPHGHPNTQSQMPPGIGAPYTNPSAPPQSNSKTAKPGKGGAFVQAKEESPASNKRKPGAAPSTPTTAVSRTPKAGNSSSNWSDDPENVPAQLKREGSDWFAISNPKVPQLLKVDLIHTIDHSSVVCCVRFSADGKYLATGCNRSAQIIDIQSGQSVCVLADESAGRDDLYIRSVCFSPDGKYLATGAEDKQIRIWDIVRKKIVMVLKGHEQDIYSLDFSRDGRIIVSGSGDQTARIWDMENGKCVFVLTVGDADMKDAGVTSVAISPDGRLVAAGSLDRMVRVWDTLTGQLLEKLEGHKDSVYSVAFAPDGKTLVSGSLDRTLKAWDLDLAGRNGSRGSMCKATFNGHKDFVLSVAVSPDGKWVVSGSKDRGVQFWDPNSTAVQFMLQGHKNSVISVALSPAGTYFATGSGDTRARILIPSQEQEYESLEAAQHAAERYARSVNTVVIVKRTTKDKHGNVVQKDLACERQGSYIGTAKKTPEAYNIRTKRCGCPWMISVGFSKKRGNRDGKRGRFTKLSLEHNHPLQPLPEDAPAGPSKLTLKDLRSGQTSVPKPEISASTSSRTQTSRARSSASKSAAAAAQALSSESSGPVKTNAAKGRGKDHDQENNESKGDAAASLDESRQLSNYNMATFLPQAAILGSDRVSTVPSVSLPAGLQPSSNALGPLSSDVMSALGANAHDIHRPLQGIGRTDITWDDLKTQMSHIPWDLQSDAMKALMDVLQLTLQTYQVPAIGSNRHADAEASAAATAAAIADVVGSLPANYNPSTSHTQEQPHSHQPIQQTQAQAPPPPPSSFARHHNLSSSRAGPSTMEGISHNLAGTTSTSELLQLHRADTGELNGGRERGHRRQGSSASGPIQGSGSDGSTAMMTSQPLSTQVSTAIPSVVSSLPPSANPTAPSTPSALSTTASPLLTAVPTLRNVIQGHMAPSVEPLQGSFLQHSRQSSHSGAGHHRTQSGSLANVNQGIHALDSNGTLLGQNHSQSNGTSNNSSMDSSPLISQTQTLLDAAARVHNNQSEAQRQAEEQAQIQAQVNADTEAAVNAALNMNALQGPTASGSALSGSANSGHVGSTSPIEATVTKLLVATKQLLESLTLWSNRKMTEEQVSDIFVQLATQFNLASQSFHEVGIDTSELAHIPDDLRNCLEMALGEEPSPVSLDQYLPNIKSIIIKLLQGLRQKQNIFRDQNELKAAGPQTPPRSHSPLLATTPVTHPATNRMNGSHVRQPSIGRVQELTDGAGMLSAGAVGAHPSSRMQPMTGGATPAMSMLSPKDGPSHEETLASLRKSDTITRRASSRRHSQRFSTLLEQNTPPPALPRRQHPLSDSNLMATYPGYGSQGSSPMTSPHLALPYGQFSTLSSPAQEQLPANPSLPTVSRLGGLQAMPLPPTTPMPPLPMDDAHQQPDTTAVESAQSTISDTTEPVVPAPIVTLNDTDELDPLTAPTSEPGETPEPLSSITSVQPEPVILDPVETSLTLFLQVGKSVKKTRFEGELTHSGLHMLFMEKFQYNPGQDDFPTIYVKDPHTNIHYELESLADVRQNAFLSLNVDDLENIQRKMDQGFAALTKEILDIKKSQEVMELARHKTAVAAAAAAVVLNNQTERGSTPTHSEGSQALRSVVQKVLVRHKTAPAMSPSSTLPKFSAADLKAQQEEVQTLRRDLGVVRQLYTELQTETKSMLGNLAGYTSQIRKQALDSPVSSRMFIETGKVKLDKKSEDLTNKIEELQDVVEDMKVNVTQRRGRPSDISMAFVDKQCAQVEQEIKELSDYIQTLRPSWKKTWEVELQTIVKEQMFLKEQEALLEDLKEDRSSLLQTLGNLKKVMELQVKNGGQGLKSKEFLFQPLPEEGFEGLKTVMEEVKLIAPDSDKRLKAMAQMEKLRHIELSNRIDEFEEELTTFVGASKLRKTGGALEAERQRQQRDSENLKAMFASANPPPEPPSNMSSIGTGYDVSVATYSPDGRVFQVEYAGKAVENSGTAIGIRVKDGVVLAVEKLVQSKLLVPGANRRIQNVDRHIGIATAGLLADGRHIVKRAREEAQSWRDVYRQPIDGPNIAQRVGDYIAAYTLYSSVRPFGSSTIVATMDNTGPKLYMVEPSGLYWGYHGTAIGKGRQVAKTEIEKLNLEEMTCREAVKHAARIIYNVHDDAKDKEFELEMSWVCSESKGLHQIVPKDVADEAEALAKAALTEDDMDDD</sequence>